<name>A0ABR2DZ03_9ROSI</name>
<gene>
    <name evidence="2" type="ORF">V6N12_038885</name>
</gene>
<feature type="region of interest" description="Disordered" evidence="1">
    <location>
        <begin position="133"/>
        <end position="154"/>
    </location>
</feature>
<comment type="caution">
    <text evidence="2">The sequence shown here is derived from an EMBL/GenBank/DDBJ whole genome shotgun (WGS) entry which is preliminary data.</text>
</comment>
<feature type="compositionally biased region" description="Polar residues" evidence="1">
    <location>
        <begin position="39"/>
        <end position="54"/>
    </location>
</feature>
<keyword evidence="3" id="KW-1185">Reference proteome</keyword>
<organism evidence="2 3">
    <name type="scientific">Hibiscus sabdariffa</name>
    <name type="common">roselle</name>
    <dbReference type="NCBI Taxonomy" id="183260"/>
    <lineage>
        <taxon>Eukaryota</taxon>
        <taxon>Viridiplantae</taxon>
        <taxon>Streptophyta</taxon>
        <taxon>Embryophyta</taxon>
        <taxon>Tracheophyta</taxon>
        <taxon>Spermatophyta</taxon>
        <taxon>Magnoliopsida</taxon>
        <taxon>eudicotyledons</taxon>
        <taxon>Gunneridae</taxon>
        <taxon>Pentapetalae</taxon>
        <taxon>rosids</taxon>
        <taxon>malvids</taxon>
        <taxon>Malvales</taxon>
        <taxon>Malvaceae</taxon>
        <taxon>Malvoideae</taxon>
        <taxon>Hibiscus</taxon>
    </lineage>
</organism>
<feature type="compositionally biased region" description="Low complexity" evidence="1">
    <location>
        <begin position="80"/>
        <end position="89"/>
    </location>
</feature>
<accession>A0ABR2DZ03</accession>
<evidence type="ECO:0000256" key="1">
    <source>
        <dbReference type="SAM" id="MobiDB-lite"/>
    </source>
</evidence>
<evidence type="ECO:0000313" key="3">
    <source>
        <dbReference type="Proteomes" id="UP001472677"/>
    </source>
</evidence>
<protein>
    <submittedName>
        <fullName evidence="2">Uncharacterized protein</fullName>
    </submittedName>
</protein>
<feature type="compositionally biased region" description="Basic and acidic residues" evidence="1">
    <location>
        <begin position="57"/>
        <end position="66"/>
    </location>
</feature>
<dbReference type="EMBL" id="JBBPBM010000020">
    <property type="protein sequence ID" value="KAK8550157.1"/>
    <property type="molecule type" value="Genomic_DNA"/>
</dbReference>
<evidence type="ECO:0000313" key="2">
    <source>
        <dbReference type="EMBL" id="KAK8550157.1"/>
    </source>
</evidence>
<dbReference type="Proteomes" id="UP001472677">
    <property type="component" value="Unassembled WGS sequence"/>
</dbReference>
<sequence>MDNQNEPSSRASLKQKLKSSLHLAWLSHRDDLQTWTVPATPYSTPVPSPKNITSPRDLPHKCRDLINRIGHGNPNHRRSYSQSQSQSQSHNKNCNSGHGRPRSMEFRYDSSNYALIFDKGCEDNEMDEFPCTSFTPRLPPTPTSTSFMEITSCT</sequence>
<reference evidence="2 3" key="1">
    <citation type="journal article" date="2024" name="G3 (Bethesda)">
        <title>Genome assembly of Hibiscus sabdariffa L. provides insights into metabolisms of medicinal natural products.</title>
        <authorList>
            <person name="Kim T."/>
        </authorList>
    </citation>
    <scope>NUCLEOTIDE SEQUENCE [LARGE SCALE GENOMIC DNA]</scope>
    <source>
        <strain evidence="2">TK-2024</strain>
        <tissue evidence="2">Old leaves</tissue>
    </source>
</reference>
<proteinExistence type="predicted"/>
<feature type="region of interest" description="Disordered" evidence="1">
    <location>
        <begin position="39"/>
        <end position="105"/>
    </location>
</feature>